<accession>A0A7J7JLJ9</accession>
<protein>
    <submittedName>
        <fullName evidence="1">Uncharacterized protein</fullName>
    </submittedName>
</protein>
<proteinExistence type="predicted"/>
<dbReference type="AlphaFoldDB" id="A0A7J7JLJ9"/>
<organism evidence="1 2">
    <name type="scientific">Bugula neritina</name>
    <name type="common">Brown bryozoan</name>
    <name type="synonym">Sertularia neritina</name>
    <dbReference type="NCBI Taxonomy" id="10212"/>
    <lineage>
        <taxon>Eukaryota</taxon>
        <taxon>Metazoa</taxon>
        <taxon>Spiralia</taxon>
        <taxon>Lophotrochozoa</taxon>
        <taxon>Bryozoa</taxon>
        <taxon>Gymnolaemata</taxon>
        <taxon>Cheilostomatida</taxon>
        <taxon>Flustrina</taxon>
        <taxon>Buguloidea</taxon>
        <taxon>Bugulidae</taxon>
        <taxon>Bugula</taxon>
    </lineage>
</organism>
<reference evidence="1" key="1">
    <citation type="submission" date="2020-06" db="EMBL/GenBank/DDBJ databases">
        <title>Draft genome of Bugula neritina, a colonial animal packing powerful symbionts and potential medicines.</title>
        <authorList>
            <person name="Rayko M."/>
        </authorList>
    </citation>
    <scope>NUCLEOTIDE SEQUENCE [LARGE SCALE GENOMIC DNA]</scope>
    <source>
        <strain evidence="1">Kwan_BN1</strain>
    </source>
</reference>
<dbReference type="Proteomes" id="UP000593567">
    <property type="component" value="Unassembled WGS sequence"/>
</dbReference>
<evidence type="ECO:0000313" key="2">
    <source>
        <dbReference type="Proteomes" id="UP000593567"/>
    </source>
</evidence>
<gene>
    <name evidence="1" type="ORF">EB796_014936</name>
</gene>
<evidence type="ECO:0000313" key="1">
    <source>
        <dbReference type="EMBL" id="KAF6026753.1"/>
    </source>
</evidence>
<sequence length="101" mass="11146">MARIFSFKPLSEVTECHTEFNFSQQARLASTPFNSDAAPLSEFEFSSIKNTAAAPKFSSAARPSVDFAMTQHLSAISEHSHETYATSSTRLTEVVVTQQKQ</sequence>
<keyword evidence="2" id="KW-1185">Reference proteome</keyword>
<comment type="caution">
    <text evidence="1">The sequence shown here is derived from an EMBL/GenBank/DDBJ whole genome shotgun (WGS) entry which is preliminary data.</text>
</comment>
<name>A0A7J7JLJ9_BUGNE</name>
<dbReference type="EMBL" id="VXIV02002212">
    <property type="protein sequence ID" value="KAF6026753.1"/>
    <property type="molecule type" value="Genomic_DNA"/>
</dbReference>